<name>A0A482MN13_9CAUD</name>
<dbReference type="Proteomes" id="UP000301424">
    <property type="component" value="Segment"/>
</dbReference>
<dbReference type="EMBL" id="MK552141">
    <property type="protein sequence ID" value="QBQ74672.1"/>
    <property type="molecule type" value="Genomic_DNA"/>
</dbReference>
<reference evidence="1 2" key="1">
    <citation type="submission" date="2019-02" db="EMBL/GenBank/DDBJ databases">
        <title>Complete genome sequence of Burkholderia cenocepacia phage BcepSauron.</title>
        <authorList>
            <person name="Park K."/>
            <person name="Gonzalez C."/>
            <person name="Liu M."/>
            <person name="Gill J."/>
        </authorList>
    </citation>
    <scope>NUCLEOTIDE SEQUENCE [LARGE SCALE GENOMIC DNA]</scope>
</reference>
<protein>
    <submittedName>
        <fullName evidence="1">Uncharacterized protein</fullName>
    </submittedName>
</protein>
<proteinExistence type="predicted"/>
<keyword evidence="2" id="KW-1185">Reference proteome</keyword>
<organism evidence="1 2">
    <name type="scientific">Burkholderia phage BcepSauron</name>
    <dbReference type="NCBI Taxonomy" id="2530033"/>
    <lineage>
        <taxon>Viruses</taxon>
        <taxon>Duplodnaviria</taxon>
        <taxon>Heunggongvirae</taxon>
        <taxon>Uroviricota</taxon>
        <taxon>Caudoviricetes</taxon>
        <taxon>Sarumanvirus</taxon>
        <taxon>Sarumanvirus bcepsauron</taxon>
    </lineage>
</organism>
<gene>
    <name evidence="1" type="ORF">BcepSauron_292</name>
</gene>
<evidence type="ECO:0000313" key="1">
    <source>
        <dbReference type="EMBL" id="QBQ74672.1"/>
    </source>
</evidence>
<sequence length="102" mass="11818">MSTLNSALTSAAFVDNAAHRSLGGALADFIHTTASRSGFVRSLFEWIEFDKTNHTCPEYGRDEWTVARRILNRAKKRHAMINLTYTERLRCVLREIRRTKYQ</sequence>
<accession>A0A482MN13</accession>
<evidence type="ECO:0000313" key="2">
    <source>
        <dbReference type="Proteomes" id="UP000301424"/>
    </source>
</evidence>